<accession>A0A4R3YEL1</accession>
<protein>
    <submittedName>
        <fullName evidence="1">Uncharacterized protein</fullName>
    </submittedName>
</protein>
<comment type="caution">
    <text evidence="1">The sequence shown here is derived from an EMBL/GenBank/DDBJ whole genome shotgun (WGS) entry which is preliminary data.</text>
</comment>
<reference evidence="1 2" key="1">
    <citation type="submission" date="2019-03" db="EMBL/GenBank/DDBJ databases">
        <title>Genomic Encyclopedia of Type Strains, Phase IV (KMG-IV): sequencing the most valuable type-strain genomes for metagenomic binning, comparative biology and taxonomic classification.</title>
        <authorList>
            <person name="Goeker M."/>
        </authorList>
    </citation>
    <scope>NUCLEOTIDE SEQUENCE [LARGE SCALE GENOMIC DNA]</scope>
    <source>
        <strain evidence="1 2">DSM 28140</strain>
    </source>
</reference>
<dbReference type="EMBL" id="SMCP01000003">
    <property type="protein sequence ID" value="TCV88903.1"/>
    <property type="molecule type" value="Genomic_DNA"/>
</dbReference>
<organism evidence="1 2">
    <name type="scientific">Testudinibacter aquarius</name>
    <dbReference type="NCBI Taxonomy" id="1524974"/>
    <lineage>
        <taxon>Bacteria</taxon>
        <taxon>Pseudomonadati</taxon>
        <taxon>Pseudomonadota</taxon>
        <taxon>Gammaproteobacteria</taxon>
        <taxon>Pasteurellales</taxon>
        <taxon>Pasteurellaceae</taxon>
        <taxon>Testudinibacter</taxon>
    </lineage>
</organism>
<sequence>MQTRSFNNNRTFVANKTVMRSLHNLLSLLLSDQQISSASGDFFCPQFSSATLRTIRLIPILTANLWSNRNATRSYV</sequence>
<dbReference type="Proteomes" id="UP000294619">
    <property type="component" value="Unassembled WGS sequence"/>
</dbReference>
<dbReference type="AlphaFoldDB" id="A0A4R3YEL1"/>
<gene>
    <name evidence="1" type="ORF">EDC16_103262</name>
</gene>
<proteinExistence type="predicted"/>
<evidence type="ECO:0000313" key="2">
    <source>
        <dbReference type="Proteomes" id="UP000294619"/>
    </source>
</evidence>
<name>A0A4R3YEL1_9PAST</name>
<evidence type="ECO:0000313" key="1">
    <source>
        <dbReference type="EMBL" id="TCV88903.1"/>
    </source>
</evidence>